<keyword evidence="1 4" id="KW-0639">Primosome</keyword>
<dbReference type="STRING" id="52442.SAMN05421880_12045"/>
<comment type="function">
    <text evidence="4">Involved in the restart of stalled replication forks, which reloads the replicative helicase on sites other than the origin of replication; the PriA-PriB pathway is the major replication restart pathway. During primosome assembly it facilitates complex formation between PriA and DnaT on DNA; stabilizes PriA on DNA. Stimulates the DNA unwinding activity of PriA helicase.</text>
</comment>
<dbReference type="RefSeq" id="WP_090670059.1">
    <property type="nucleotide sequence ID" value="NZ_CAJNAP010000004.1"/>
</dbReference>
<dbReference type="GO" id="GO:0003697">
    <property type="term" value="F:single-stranded DNA binding"/>
    <property type="evidence" value="ECO:0007669"/>
    <property type="project" value="UniProtKB-UniRule"/>
</dbReference>
<comment type="similarity">
    <text evidence="4">Belongs to the PriB family.</text>
</comment>
<sequence length="98" mass="10522">MNCNQTVICGEIINIGQLRYTPAGKAVIEFALAHHSKQVEAGIQRQVICEIPAVALADTANMISTLTIGSLVKLTGFLAKKSRISSQLALHVTHIDII</sequence>
<evidence type="ECO:0000256" key="1">
    <source>
        <dbReference type="ARBA" id="ARBA00022515"/>
    </source>
</evidence>
<dbReference type="Proteomes" id="UP000601736">
    <property type="component" value="Unassembled WGS sequence"/>
</dbReference>
<dbReference type="InterPro" id="IPR000424">
    <property type="entry name" value="Primosome_PriB/ssb"/>
</dbReference>
<evidence type="ECO:0000256" key="3">
    <source>
        <dbReference type="ARBA" id="ARBA00023125"/>
    </source>
</evidence>
<proteinExistence type="inferred from homology"/>
<protein>
    <recommendedName>
        <fullName evidence="4">Replication restart protein PriB</fullName>
    </recommendedName>
</protein>
<dbReference type="Gene3D" id="2.40.50.140">
    <property type="entry name" value="Nucleic acid-binding proteins"/>
    <property type="match status" value="1"/>
</dbReference>
<reference evidence="6 7" key="1">
    <citation type="submission" date="2016-10" db="EMBL/GenBank/DDBJ databases">
        <authorList>
            <person name="de Groot N.N."/>
        </authorList>
    </citation>
    <scope>NUCLEOTIDE SEQUENCE [LARGE SCALE GENOMIC DNA]</scope>
    <source>
        <strain evidence="6 7">Nm146</strain>
    </source>
</reference>
<keyword evidence="3 4" id="KW-0238">DNA-binding</keyword>
<dbReference type="GO" id="GO:0006269">
    <property type="term" value="P:DNA replication, synthesis of primer"/>
    <property type="evidence" value="ECO:0007669"/>
    <property type="project" value="UniProtKB-KW"/>
</dbReference>
<dbReference type="OrthoDB" id="9180733at2"/>
<evidence type="ECO:0000313" key="7">
    <source>
        <dbReference type="Proteomes" id="UP000199561"/>
    </source>
</evidence>
<organism evidence="6 7">
    <name type="scientific">Nitrosomonas nitrosa</name>
    <dbReference type="NCBI Taxonomy" id="52442"/>
    <lineage>
        <taxon>Bacteria</taxon>
        <taxon>Pseudomonadati</taxon>
        <taxon>Pseudomonadota</taxon>
        <taxon>Betaproteobacteria</taxon>
        <taxon>Nitrosomonadales</taxon>
        <taxon>Nitrosomonadaceae</taxon>
        <taxon>Nitrosomonas</taxon>
    </lineage>
</organism>
<comment type="subunit">
    <text evidence="4">Homodimer. Interacts with PriA and DnaT. Component of the replication restart primosome. Primosome assembly occurs via a 'hand-off' mechanism. PriA binds to replication forks, subsequently PriB then DnaT bind; DnaT then displaces ssDNA to generate the helicase loading substrate.</text>
</comment>
<evidence type="ECO:0000256" key="2">
    <source>
        <dbReference type="ARBA" id="ARBA00022705"/>
    </source>
</evidence>
<evidence type="ECO:0000313" key="6">
    <source>
        <dbReference type="EMBL" id="SFM54591.1"/>
    </source>
</evidence>
<evidence type="ECO:0000313" key="5">
    <source>
        <dbReference type="EMBL" id="CAE6492681.1"/>
    </source>
</evidence>
<dbReference type="NCBIfam" id="TIGR04418">
    <property type="entry name" value="PriB_gamma"/>
    <property type="match status" value="1"/>
</dbReference>
<dbReference type="InterPro" id="IPR023646">
    <property type="entry name" value="Prisomal_replication_PriB"/>
</dbReference>
<dbReference type="Pfam" id="PF22657">
    <property type="entry name" value="SSB_1"/>
    <property type="match status" value="1"/>
</dbReference>
<dbReference type="AlphaFoldDB" id="A0A1I4RQV5"/>
<dbReference type="EMBL" id="FOUF01000020">
    <property type="protein sequence ID" value="SFM54591.1"/>
    <property type="molecule type" value="Genomic_DNA"/>
</dbReference>
<reference evidence="5" key="2">
    <citation type="submission" date="2021-02" db="EMBL/GenBank/DDBJ databases">
        <authorList>
            <person name="Han P."/>
        </authorList>
    </citation>
    <scope>NUCLEOTIDE SEQUENCE</scope>
    <source>
        <strain evidence="5">Nitrosomonas nitrosa 18-3D</strain>
    </source>
</reference>
<dbReference type="GO" id="GO:1990077">
    <property type="term" value="C:primosome complex"/>
    <property type="evidence" value="ECO:0007669"/>
    <property type="project" value="UniProtKB-UniRule"/>
</dbReference>
<dbReference type="HAMAP" id="MF_00720">
    <property type="entry name" value="PriB"/>
    <property type="match status" value="1"/>
</dbReference>
<dbReference type="PROSITE" id="PS50935">
    <property type="entry name" value="SSB"/>
    <property type="match status" value="1"/>
</dbReference>
<dbReference type="Proteomes" id="UP000199561">
    <property type="component" value="Unassembled WGS sequence"/>
</dbReference>
<gene>
    <name evidence="4 5" type="primary">priB</name>
    <name evidence="5" type="ORF">NMYAN_120039</name>
    <name evidence="6" type="ORF">SAMN05421880_12045</name>
</gene>
<accession>A0A1I4RQV5</accession>
<dbReference type="PIRSF" id="PIRSF003135">
    <property type="entry name" value="Primosomal_n"/>
    <property type="match status" value="1"/>
</dbReference>
<dbReference type="SUPFAM" id="SSF50249">
    <property type="entry name" value="Nucleic acid-binding proteins"/>
    <property type="match status" value="1"/>
</dbReference>
<keyword evidence="2 4" id="KW-0235">DNA replication</keyword>
<evidence type="ECO:0000256" key="4">
    <source>
        <dbReference type="HAMAP-Rule" id="MF_00720"/>
    </source>
</evidence>
<dbReference type="InterPro" id="IPR012340">
    <property type="entry name" value="NA-bd_OB-fold"/>
</dbReference>
<dbReference type="EMBL" id="CAJNAP010000004">
    <property type="protein sequence ID" value="CAE6492681.1"/>
    <property type="molecule type" value="Genomic_DNA"/>
</dbReference>
<name>A0A1I4RQV5_9PROT</name>
<keyword evidence="7" id="KW-1185">Reference proteome</keyword>